<dbReference type="STRING" id="1549858.MC45_12245"/>
<name>A0A097EHK7_9SPHN</name>
<reference evidence="2 3" key="1">
    <citation type="submission" date="2014-09" db="EMBL/GenBank/DDBJ databases">
        <title>Using Illumina technology Improving SMRT sequencing Genome Assembly by RASTools.</title>
        <authorList>
            <person name="Zhou Y."/>
            <person name="Ma T."/>
            <person name="Liu T."/>
        </authorList>
    </citation>
    <scope>NUCLEOTIDE SEQUENCE [LARGE SCALE GENOMIC DNA]</scope>
    <source>
        <strain evidence="2 3">ATCC 55669</strain>
    </source>
</reference>
<keyword evidence="1" id="KW-0812">Transmembrane</keyword>
<feature type="transmembrane region" description="Helical" evidence="1">
    <location>
        <begin position="36"/>
        <end position="60"/>
    </location>
</feature>
<dbReference type="HOGENOM" id="CLU_2829037_0_0_5"/>
<evidence type="ECO:0000313" key="2">
    <source>
        <dbReference type="EMBL" id="AIT07024.1"/>
    </source>
</evidence>
<feature type="transmembrane region" description="Helical" evidence="1">
    <location>
        <begin position="6"/>
        <end position="24"/>
    </location>
</feature>
<evidence type="ECO:0000313" key="3">
    <source>
        <dbReference type="Proteomes" id="UP000033200"/>
    </source>
</evidence>
<proteinExistence type="predicted"/>
<sequence>MPLQSLVMFAVAAVFGLGGAWMLFELRRPQGPARVYVYRMAGIMAVSLAIVLAFSAHAMWQWSGQP</sequence>
<dbReference type="AlphaFoldDB" id="A0A097EHK7"/>
<dbReference type="eggNOG" id="ENOG5031C3F">
    <property type="taxonomic scope" value="Bacteria"/>
</dbReference>
<dbReference type="EMBL" id="CP009571">
    <property type="protein sequence ID" value="AIT07024.1"/>
    <property type="molecule type" value="Genomic_DNA"/>
</dbReference>
<dbReference type="KEGG" id="stax:MC45_12245"/>
<dbReference type="RefSeq" id="WP_038663575.1">
    <property type="nucleotide sequence ID" value="NZ_CP009571.1"/>
</dbReference>
<accession>A0A097EHK7</accession>
<organism evidence="2 3">
    <name type="scientific">Sphingomonas taxi</name>
    <dbReference type="NCBI Taxonomy" id="1549858"/>
    <lineage>
        <taxon>Bacteria</taxon>
        <taxon>Pseudomonadati</taxon>
        <taxon>Pseudomonadota</taxon>
        <taxon>Alphaproteobacteria</taxon>
        <taxon>Sphingomonadales</taxon>
        <taxon>Sphingomonadaceae</taxon>
        <taxon>Sphingomonas</taxon>
    </lineage>
</organism>
<keyword evidence="1" id="KW-0472">Membrane</keyword>
<gene>
    <name evidence="2" type="ORF">MC45_12245</name>
</gene>
<protein>
    <submittedName>
        <fullName evidence="2">Uncharacterized protein</fullName>
    </submittedName>
</protein>
<evidence type="ECO:0000256" key="1">
    <source>
        <dbReference type="SAM" id="Phobius"/>
    </source>
</evidence>
<keyword evidence="3" id="KW-1185">Reference proteome</keyword>
<keyword evidence="1" id="KW-1133">Transmembrane helix</keyword>
<dbReference type="Proteomes" id="UP000033200">
    <property type="component" value="Chromosome"/>
</dbReference>